<dbReference type="WBParaSite" id="Minc3s00066g03323">
    <property type="protein sequence ID" value="Minc3s00066g03323"/>
    <property type="gene ID" value="Minc3s00066g03323"/>
</dbReference>
<proteinExistence type="predicted"/>
<evidence type="ECO:0000313" key="2">
    <source>
        <dbReference type="WBParaSite" id="Minc3s00066g03323"/>
    </source>
</evidence>
<dbReference type="AlphaFoldDB" id="A0A914KPB2"/>
<protein>
    <submittedName>
        <fullName evidence="2">Uncharacterized protein</fullName>
    </submittedName>
</protein>
<accession>A0A914KPB2</accession>
<organism evidence="1 2">
    <name type="scientific">Meloidogyne incognita</name>
    <name type="common">Southern root-knot nematode worm</name>
    <name type="synonym">Oxyuris incognita</name>
    <dbReference type="NCBI Taxonomy" id="6306"/>
    <lineage>
        <taxon>Eukaryota</taxon>
        <taxon>Metazoa</taxon>
        <taxon>Ecdysozoa</taxon>
        <taxon>Nematoda</taxon>
        <taxon>Chromadorea</taxon>
        <taxon>Rhabditida</taxon>
        <taxon>Tylenchina</taxon>
        <taxon>Tylenchomorpha</taxon>
        <taxon>Tylenchoidea</taxon>
        <taxon>Meloidogynidae</taxon>
        <taxon>Meloidogyninae</taxon>
        <taxon>Meloidogyne</taxon>
        <taxon>Meloidogyne incognita group</taxon>
    </lineage>
</organism>
<dbReference type="Proteomes" id="UP000887563">
    <property type="component" value="Unplaced"/>
</dbReference>
<evidence type="ECO:0000313" key="1">
    <source>
        <dbReference type="Proteomes" id="UP000887563"/>
    </source>
</evidence>
<name>A0A914KPB2_MELIC</name>
<sequence>MARHQHNQNSKVNPIRLRHIEGGFTLQLKISLKSLNVCLIVDVLFLVKNAQLICLKNFIRAKSAQCVLRKVHHSVVHIVHHLDYHTRDHHQGQIKEKEKRMMNH</sequence>
<reference evidence="2" key="1">
    <citation type="submission" date="2022-11" db="UniProtKB">
        <authorList>
            <consortium name="WormBaseParasite"/>
        </authorList>
    </citation>
    <scope>IDENTIFICATION</scope>
</reference>
<keyword evidence="1" id="KW-1185">Reference proteome</keyword>